<feature type="domain" description="RNA polymerase sigma-70 region 2" evidence="7">
    <location>
        <begin position="9"/>
        <end position="76"/>
    </location>
</feature>
<dbReference type="EMBL" id="QWEG01000009">
    <property type="protein sequence ID" value="RHW38099.1"/>
    <property type="molecule type" value="Genomic_DNA"/>
</dbReference>
<accession>A0A417YS38</accession>
<dbReference type="InterPro" id="IPR000838">
    <property type="entry name" value="RNA_pol_sigma70_ECF_CS"/>
</dbReference>
<dbReference type="CDD" id="cd06171">
    <property type="entry name" value="Sigma70_r4"/>
    <property type="match status" value="1"/>
</dbReference>
<dbReference type="SUPFAM" id="SSF88946">
    <property type="entry name" value="Sigma2 domain of RNA polymerase sigma factors"/>
    <property type="match status" value="1"/>
</dbReference>
<evidence type="ECO:0000256" key="2">
    <source>
        <dbReference type="ARBA" id="ARBA00023015"/>
    </source>
</evidence>
<keyword evidence="5 6" id="KW-0804">Transcription</keyword>
<evidence type="ECO:0000256" key="4">
    <source>
        <dbReference type="ARBA" id="ARBA00023125"/>
    </source>
</evidence>
<dbReference type="RefSeq" id="WP_118921822.1">
    <property type="nucleotide sequence ID" value="NZ_QWEG01000009.1"/>
</dbReference>
<gene>
    <name evidence="9" type="ORF">D1B31_15085</name>
</gene>
<dbReference type="PANTHER" id="PTHR43133">
    <property type="entry name" value="RNA POLYMERASE ECF-TYPE SIGMA FACTO"/>
    <property type="match status" value="1"/>
</dbReference>
<dbReference type="OrthoDB" id="188761at2"/>
<reference evidence="9 10" key="1">
    <citation type="journal article" date="2017" name="Int. J. Syst. Evol. Microbiol.">
        <title>Bacillus notoginsengisoli sp. nov., a novel bacterium isolated from the rhizosphere of Panax notoginseng.</title>
        <authorList>
            <person name="Zhang M.Y."/>
            <person name="Cheng J."/>
            <person name="Cai Y."/>
            <person name="Zhang T.Y."/>
            <person name="Wu Y.Y."/>
            <person name="Manikprabhu D."/>
            <person name="Li W.J."/>
            <person name="Zhang Y.X."/>
        </authorList>
    </citation>
    <scope>NUCLEOTIDE SEQUENCE [LARGE SCALE GENOMIC DNA]</scope>
    <source>
        <strain evidence="9 10">JCM 30743</strain>
    </source>
</reference>
<evidence type="ECO:0000256" key="6">
    <source>
        <dbReference type="RuleBase" id="RU000716"/>
    </source>
</evidence>
<dbReference type="Gene3D" id="1.10.10.10">
    <property type="entry name" value="Winged helix-like DNA-binding domain superfamily/Winged helix DNA-binding domain"/>
    <property type="match status" value="1"/>
</dbReference>
<feature type="domain" description="RNA polymerase sigma factor 70 region 4 type 2" evidence="8">
    <location>
        <begin position="111"/>
        <end position="163"/>
    </location>
</feature>
<keyword evidence="4 6" id="KW-0238">DNA-binding</keyword>
<dbReference type="GO" id="GO:0003677">
    <property type="term" value="F:DNA binding"/>
    <property type="evidence" value="ECO:0007669"/>
    <property type="project" value="UniProtKB-KW"/>
</dbReference>
<protein>
    <recommendedName>
        <fullName evidence="6">RNA polymerase sigma factor</fullName>
    </recommendedName>
</protein>
<evidence type="ECO:0000256" key="5">
    <source>
        <dbReference type="ARBA" id="ARBA00023163"/>
    </source>
</evidence>
<dbReference type="Gene3D" id="1.10.1740.10">
    <property type="match status" value="1"/>
</dbReference>
<dbReference type="Pfam" id="PF08281">
    <property type="entry name" value="Sigma70_r4_2"/>
    <property type="match status" value="1"/>
</dbReference>
<dbReference type="PANTHER" id="PTHR43133:SF60">
    <property type="entry name" value="RNA POLYMERASE SIGMA FACTOR SIGV"/>
    <property type="match status" value="1"/>
</dbReference>
<evidence type="ECO:0000259" key="7">
    <source>
        <dbReference type="Pfam" id="PF04542"/>
    </source>
</evidence>
<dbReference type="InterPro" id="IPR039425">
    <property type="entry name" value="RNA_pol_sigma-70-like"/>
</dbReference>
<keyword evidence="10" id="KW-1185">Reference proteome</keyword>
<dbReference type="InterPro" id="IPR014284">
    <property type="entry name" value="RNA_pol_sigma-70_dom"/>
</dbReference>
<evidence type="ECO:0000313" key="10">
    <source>
        <dbReference type="Proteomes" id="UP000284416"/>
    </source>
</evidence>
<dbReference type="PROSITE" id="PS01063">
    <property type="entry name" value="SIGMA70_ECF"/>
    <property type="match status" value="1"/>
</dbReference>
<dbReference type="SUPFAM" id="SSF88659">
    <property type="entry name" value="Sigma3 and sigma4 domains of RNA polymerase sigma factors"/>
    <property type="match status" value="1"/>
</dbReference>
<comment type="caution">
    <text evidence="9">The sequence shown here is derived from an EMBL/GenBank/DDBJ whole genome shotgun (WGS) entry which is preliminary data.</text>
</comment>
<evidence type="ECO:0000256" key="1">
    <source>
        <dbReference type="ARBA" id="ARBA00010641"/>
    </source>
</evidence>
<organism evidence="9 10">
    <name type="scientific">Neobacillus notoginsengisoli</name>
    <dbReference type="NCBI Taxonomy" id="1578198"/>
    <lineage>
        <taxon>Bacteria</taxon>
        <taxon>Bacillati</taxon>
        <taxon>Bacillota</taxon>
        <taxon>Bacilli</taxon>
        <taxon>Bacillales</taxon>
        <taxon>Bacillaceae</taxon>
        <taxon>Neobacillus</taxon>
    </lineage>
</organism>
<dbReference type="InterPro" id="IPR013325">
    <property type="entry name" value="RNA_pol_sigma_r2"/>
</dbReference>
<dbReference type="Proteomes" id="UP000284416">
    <property type="component" value="Unassembled WGS sequence"/>
</dbReference>
<dbReference type="AlphaFoldDB" id="A0A417YS38"/>
<dbReference type="GO" id="GO:0006352">
    <property type="term" value="P:DNA-templated transcription initiation"/>
    <property type="evidence" value="ECO:0007669"/>
    <property type="project" value="InterPro"/>
</dbReference>
<dbReference type="InterPro" id="IPR013249">
    <property type="entry name" value="RNA_pol_sigma70_r4_t2"/>
</dbReference>
<dbReference type="InterPro" id="IPR007627">
    <property type="entry name" value="RNA_pol_sigma70_r2"/>
</dbReference>
<evidence type="ECO:0000313" key="9">
    <source>
        <dbReference type="EMBL" id="RHW38099.1"/>
    </source>
</evidence>
<sequence>MAELDFNELYATYSQRMHQIAYSIIKDSYLAEDIVQESFLKAFNKMDTIQDLTKVGAWLSAVARRTAIDFVRGEQRKRWLPADQTVMEQKITEKGVSESTEKKFDFILLQEDVREALFGMAPDYRKVMILRVDFGLKEPEIASRLNLKSATVRTRLYRARKQLRKAMLEKYPA</sequence>
<evidence type="ECO:0000259" key="8">
    <source>
        <dbReference type="Pfam" id="PF08281"/>
    </source>
</evidence>
<dbReference type="InterPro" id="IPR036388">
    <property type="entry name" value="WH-like_DNA-bd_sf"/>
</dbReference>
<dbReference type="InterPro" id="IPR013324">
    <property type="entry name" value="RNA_pol_sigma_r3/r4-like"/>
</dbReference>
<evidence type="ECO:0000256" key="3">
    <source>
        <dbReference type="ARBA" id="ARBA00023082"/>
    </source>
</evidence>
<comment type="similarity">
    <text evidence="1 6">Belongs to the sigma-70 factor family. ECF subfamily.</text>
</comment>
<keyword evidence="3 6" id="KW-0731">Sigma factor</keyword>
<proteinExistence type="inferred from homology"/>
<dbReference type="NCBIfam" id="TIGR02937">
    <property type="entry name" value="sigma70-ECF"/>
    <property type="match status" value="1"/>
</dbReference>
<keyword evidence="2 6" id="KW-0805">Transcription regulation</keyword>
<dbReference type="GO" id="GO:0016987">
    <property type="term" value="F:sigma factor activity"/>
    <property type="evidence" value="ECO:0007669"/>
    <property type="project" value="UniProtKB-KW"/>
</dbReference>
<dbReference type="Pfam" id="PF04542">
    <property type="entry name" value="Sigma70_r2"/>
    <property type="match status" value="1"/>
</dbReference>
<dbReference type="GO" id="GO:0006950">
    <property type="term" value="P:response to stress"/>
    <property type="evidence" value="ECO:0007669"/>
    <property type="project" value="UniProtKB-ARBA"/>
</dbReference>
<name>A0A417YS38_9BACI</name>